<dbReference type="InterPro" id="IPR020806">
    <property type="entry name" value="PKS_PP-bd"/>
</dbReference>
<gene>
    <name evidence="9" type="ORF">RVR_9671</name>
</gene>
<proteinExistence type="inferred from homology"/>
<feature type="domain" description="Carrier" evidence="8">
    <location>
        <begin position="1003"/>
        <end position="1078"/>
    </location>
</feature>
<dbReference type="GO" id="GO:0017000">
    <property type="term" value="P:antibiotic biosynthetic process"/>
    <property type="evidence" value="ECO:0007669"/>
    <property type="project" value="UniProtKB-KW"/>
</dbReference>
<feature type="region of interest" description="Disordered" evidence="7">
    <location>
        <begin position="1592"/>
        <end position="1615"/>
    </location>
</feature>
<sequence>MLEERSVPTNSLPSEFPPEFFELTLAQQGVWYGQRVDPDSPKYNIAECLVIRGDLDVSLLARAVAHVVARYDSLRLRFEEREGGVRQCVDRPSPAAADRLRFVDLSDGTDPADAAAKAERYMAADMATVDELSAPRHHFALLRLGPRLHYWYTRYHHVAIDGLSGATVARAVAEAYGRAVRGEDLDVPGPPAASVRELVADERAYLASDRYAADRAYWTGRFADLADGRGADSDDRPLLRRRSASASASAADSGSSAPEVRLHDGETLPPEVLERLRRLAAAARTDWSVVLVSAAAAYVGRATGRRDVTVGIASTGRHGGMRHAVGMTANILPVRLDLAAHPTLGGLIRATAAEMRGALRHRRFSREQLARELRTAGGPARLTDIVVNVMGYDYDLDFAGSPASSRVLSIGPVDDVSLFVSERSEGRGPLIGLDASPELYHPDDVRLQQQAVVSFVTALASADDDTPLRAVPWDAGPGAARPLARGRGADLPPLAASVPEAFRAQCRRSPDAPAVQDGGSTVSYRELEHAADDLAAALSGWGVAAEDGVGVLVGRTTALVTATIGAVLSGAAYVPLDAAWPDDRLHAVADVARLRALVVDETTAGAPWVRAATALPVIVVDARGTVVRGAPPRPGRVPGVSRGDRLAYVMFTSGSTGLPKGVGVTHADVLALAADSAWGGGAADAVLLHSAYVFDATTFEIWAPLLRGGRVVVAAGRMLEARDLREAVARHRVTAVFLTTALFNVVAEADPAAFAGLRVVGAGGEAASRDLMQRVAAAVPDTRVLHVYGPTETTTFATRHPVDATAAGVPPIGGPLDGTALYVLDTDLRPMPPGLAGELYVSGAGVARGYLGRSALTAARFVADPYGPAGARMYRTGDLARWNTDGLLEYVARADDQVKLRGFRIEPAEIERALLADPGIGAACAVVREDVPGDRRLVAYVVPARGAAAPREAATARRLGHALPAYMLPSAYVVLDALPLNANGKVDRRALPAPRGATPTGRAPRGAREEVLAGLFADVLGVAAVGADDDFFALGGHSLLATRLIGRVRTALGTEVDLRTVFDHPSVAALAAALDTAAGARPALAPRPRPQVLPLSFAQQRLWFLHRAEDSGDDAYNVPLVLAWDGPLDAAALGEALADVLARHESLRTVFAERDGVPHQVVLDPERAARATRLAVEEPPAGADARCAGAWADERVRLLTSAPFDLAGEHPAVRAHLLRTAPGRGLLVLVLHHVVADGWSLAPLCRDLGAAYRARTGGGAPDWPALPVQYADYTLWQRDLLGEAEDSLAGRQLAFWREALRGAPDVLDLPADRSRPAVPSHRGGAHPFSVPAPVHAALVRLARASGCTPFMVLHAALAATLHAHGAGEDIPLGTAVAGRTDETLDDLVGFFVNTVVLRTDLSGDPTFRELLRRVAEFDLAAFSHGDVPFERLVEELNPDRSGGHHPLFQTMLVLQNQQRAALDLPGVAVRDRTRHPGVSKFDLTFSLTEAGSGDGEAARTDAGRTRPDRTAPAGGAAADTGPAAADDTAAAGLTGYLEYATDLFDEATARALCDRFTRLLAQAVADPDRAVGRLDPLAPGERARLLAQGRGRDRPLPTRTAPETVREQAARTPHAPAVRDIRSHLTYAELDARADAWARLLRERGVRRRDVVALAAPPSARTVMAMLAVLRAGAAYLPIDPVYPAARVRHMLDDARPSLLLTTAALRPRLPAGDLPWLAIDDAAARPADPAAPLPAPPHAEDPAYVIHTSGSTGRSKGVVVPHRAMANHMAWMARHLRLTAADRVLARTSAGFDASVWEVWLPLMNGAEVCVLPEGANHEPEHLVSWMRRFEVTVAQFVPSHLAIVLPEAARGGPLPALRAVLCGGEAMPRALADAVTEVWGAEAHNLYGPTEATIDATAHRAGPGGPRGTDRVPIGRPVDSTRAYVLDGRLRPAPSGAVGELYLAGPNLAHGYLNRPALTAARFVADPYGPAGARMYRTGDLARWNTDGLLEYVARADDQVKLRGFRIELGEVEAALLAHPGVAAARAVIREDRPGQRRLVGYAVATGTGVRAGALREAVAEVLPHFMVPAAVVLLDALPLLPNGKVDRRALPEPPRDTGAGTSRTRPGTPQEDLLAGLFAEVLHRPSIGPHDDFFDLGGHSLLAMRLISRVRAVLGAEVAVRTLFEHPTVAGLARALDAPGRARPAVTVAERRPDPLPLSFAQRRLWFLGRLDGPSPAYNIPLVLELRGSLDAGALRSALGDVVARHEALRTVFPERDGVPYQCVLPAEAATPAPAAESVAPGALEDLVLATVREPFDVRTDLPLRARLLRSAPEHHVLVLVLHHIAGDGWSLAPLARQLGDAYRARLAGRPPRRPDVPVLQYADYTLWQYALLGDADRDGNTHGNGHGNGNAGANGGAGGQGRPDPRAGANGGAGDVGTPVLREQLRHWRTALAGLPELLDLPLDRPRPAVADPRGAVHDFEVPAALHTGLARLARESGATLFMVLQAAVATLLHRHGAGEDIPLGSPVAGRTDEALEDLVGFFVNTLVLRSDLSGRPTFRQLLRRVKDFDLAAYAHQDVPFERLVEVLNPVRARDHHPLFQTMVVLQNQEVSRPDLPGLAVEDRLVHNGLTKFDLTFAFTEEGGDGRSAWGPGGEGGLSAGIEYATALFDRGTVRALAERLLRLLEQVAADPDRGLAAYDLLAPAERERVRGWSEGRALPAGAADTTLPALFAAQVRRTPDAVAVAAADGVAPAGAGSLTYAELDRVSAELAAAVRASGTGSETRVGVLLERSPAVVSASLAVVRAGGAYVPMDARWPSDRLDQVAGIADVRVLVVDESAAASPWATAAARRTPVVVVDAAGRVLRTAGGRPQAAAPAAPPAVPSPAALAYVMFTSGSTGLPKAVAVTHADVAALAADSAWDDTADAVLMHSAYVFDASTFEIWTPLLHGGRVVVAPPGALEPSVLGDVLGEHGVTAVFLTTALFNVLAETDPGVFSGLRLLCAGGELASPDAMQRIAGTVPGLRVLHVYGPTETTTFATRLPVAADLPSGPPPIGRPLDGMRLRVLDERLGPVPPGVVGELYLAGHGVARGYTGRPGLTATRFVADPFGPAGARMYRTGDLVRWTPDGQVAYVGRADGQVKLRGHRIELGEVESVLAASEGVADAFATVREDVPGDPRLVAYVVPAAGARPAPADLARVVGRSLPAYMKPTEFVLLPALPLTPNGKVDRRALPAPRAHAPAAGRTARTAREEIVCGLFAGLLGVRAAGPDDDFFALGGHSLLATRLAAGLRTLLGVEVQVRTVFEHPTPARLAAALDTAEQARAPLGRAADRPDPLPLSAAQRRLWFLGRLEGPGATYNVPLVLRLDGPLDAPALRSALADVVARHESLRTVFPDTGGVPRQEVLDPDLAAPGLAPRDVRPDRLDAALEAEVAHCFDVSAEPPLRAALLRLSPHSHVLVLVLHHIAGDGWSFAPLVRDMGTAYRARTGGEEPGWTELPVQYADYTLWQRDLLGDERDPAGLAARQLAFWRSALARVPQELDLPYDRPRPVVTGYRGEAFGFAVDAAAHRSLAALARARGCSLFMVLQAALAVLLSRHGAGEDIPLGTPVAGRTDEALDDLVGFFVNTLVLRTDLTGDPTFADVLDRVREFDLAAYAHQDLPFERVVDSLSPDRAQNRHPLFQVMLALQNQEAAAVDLPGLTVSEQPVHTGISKFDLTFTFTESRDTAGEPDGLHGVLEFSTELFEESTARALAARLTRLLAVLAADPQRRVHAVPVLDPADEAALGGAARGARRPVPERTVPAAFRAQCARTPAAVAVRDGARTLTFAALDAESDDLAHHLHGRGVGRGDLVALAAPGTADQVVAMLAVAKAGAAALPVDPEYPRARIAHMLDDARPAVLVTRGAPPDVPAGSAVPVLDLADRAGWSTGAAAPRVPSDPRDLAYVIYTSGSTGRPKGVAVTHASLTNHMAWMAGHLALTDDDRVLARTSPSFDASVWETWLPLLHGGSTCPVPPALNHDPAGLLARMRTAGVTIAQFVPSHLSLVLAETAAEAPPPALRAVLCGGEPLTVRLAARVTRAWRARVHNLYGPTEATVDATAYRCASGLPPARDLSTRDLSAAGSPEDGPTGDGPTGDGGERGVPLGRPVDNTRAYVLDARLRPVPPGVTGELYLAGDGLARGYLHRPALTAAHFVADPYGPPGARMYRTGDLVRRTADGLLSYVSRADDQVKLNGLRIEPGEIEAALAALEGVSAACVVVREDRPGERRLVAYTVAGQPADPPPDTALRAHLSSALPPYMVPSVFVPLDALPLLPNGKTDRRALPAPPRPAARPGAAPRTARERALCAAFGSVLGRTDVHADDDFFALGGDSIMSIQLVSRVREAGLRIGPRDVFVHRTPGAIAAVATATERTAVPSAPSTGPMPPTPIAAWFLERPGPTDGYNQSAVLRTPAGATRDTLAACLQRLVDHHDTLRLRLDRGAGDTPVLDVLPPGAVTARDRLVRVDAAGLDEAGLRAAVTEEGERARALLRPERGDVLRAVWCDTGPRTQGRLLLVVHHLAVDAVSWRVIAEDLAAAWRQEEDDGSGGDAHLVPTGTSYPQWARLLRAQAGSPRRLAELPLWEGVLDAPDPQLGHRPLDPGLDTAERSRTLTGRLPATWTEPLLTRVPAAFHAGVDDVLLTALALAVTAWRAGRGEVSARDGAGVLLHLESHGREPLTDDVDLSRTVGWFTSLYPVRLHPGPVDPHGPRPFGAALAERALKRVKEQLRAIPDHGLGYGVLRHLDPAARVRLAAFRQPQIGFNYLGRYSAPSAGGGPAADWQPVLDGGGPRGQDPGMPAHHVLDVNAHTEDLPDGPCLVTRWTWAGALLAEQDVEELSALHTRALRAVAELADRPEAGGWTPSDLPLVSLDQGQLDRLQNKWGGRK</sequence>
<dbReference type="PROSITE" id="PS00012">
    <property type="entry name" value="PHOSPHOPANTETHEINE"/>
    <property type="match status" value="4"/>
</dbReference>
<dbReference type="CDD" id="cd05930">
    <property type="entry name" value="A_NRPS"/>
    <property type="match status" value="2"/>
</dbReference>
<dbReference type="Pfam" id="PF00550">
    <property type="entry name" value="PP-binding"/>
    <property type="match status" value="4"/>
</dbReference>
<protein>
    <submittedName>
        <fullName evidence="9">Putative non-ribosomal peptide synthetase</fullName>
    </submittedName>
</protein>
<dbReference type="SMART" id="SM00823">
    <property type="entry name" value="PKS_PP"/>
    <property type="match status" value="4"/>
</dbReference>
<dbReference type="Gene3D" id="2.30.38.10">
    <property type="entry name" value="Luciferase, Domain 3"/>
    <property type="match status" value="3"/>
</dbReference>
<dbReference type="InterPro" id="IPR042099">
    <property type="entry name" value="ANL_N_sf"/>
</dbReference>
<reference evidence="9 10" key="1">
    <citation type="journal article" date="2010" name="J. Bacteriol.">
        <title>Biochemical characterization of a novel indole prenyltransferase from Streptomyces sp. SN-593.</title>
        <authorList>
            <person name="Takahashi S."/>
            <person name="Takagi H."/>
            <person name="Toyoda A."/>
            <person name="Uramoto M."/>
            <person name="Nogawa T."/>
            <person name="Ueki M."/>
            <person name="Sakaki Y."/>
            <person name="Osada H."/>
        </authorList>
    </citation>
    <scope>NUCLEOTIDE SEQUENCE [LARGE SCALE GENOMIC DNA]</scope>
    <source>
        <strain evidence="9 10">SN-593</strain>
    </source>
</reference>
<keyword evidence="10" id="KW-1185">Reference proteome</keyword>
<evidence type="ECO:0000256" key="6">
    <source>
        <dbReference type="ARBA" id="ARBA00023194"/>
    </source>
</evidence>
<dbReference type="InterPro" id="IPR009081">
    <property type="entry name" value="PP-bd_ACP"/>
</dbReference>
<dbReference type="Gene3D" id="3.30.559.30">
    <property type="entry name" value="Nonribosomal peptide synthetase, condensation domain"/>
    <property type="match status" value="5"/>
</dbReference>
<dbReference type="Proteomes" id="UP000595703">
    <property type="component" value="Chromosome"/>
</dbReference>
<dbReference type="KEGG" id="arev:RVR_9671"/>
<feature type="region of interest" description="Disordered" evidence="7">
    <location>
        <begin position="231"/>
        <end position="266"/>
    </location>
</feature>
<comment type="similarity">
    <text evidence="2">Belongs to the ATP-dependent AMP-binding enzyme family.</text>
</comment>
<dbReference type="GO" id="GO:0043041">
    <property type="term" value="P:amino acid activation for nonribosomal peptide biosynthetic process"/>
    <property type="evidence" value="ECO:0007669"/>
    <property type="project" value="TreeGrafter"/>
</dbReference>
<dbReference type="Gene3D" id="3.40.50.12780">
    <property type="entry name" value="N-terminal domain of ligase-like"/>
    <property type="match status" value="1"/>
</dbReference>
<accession>A0A7U3V026</accession>
<dbReference type="PROSITE" id="PS50075">
    <property type="entry name" value="CARRIER"/>
    <property type="match status" value="4"/>
</dbReference>
<dbReference type="FunFam" id="3.40.50.980:FF:000001">
    <property type="entry name" value="Non-ribosomal peptide synthetase"/>
    <property type="match status" value="2"/>
</dbReference>
<dbReference type="InterPro" id="IPR001242">
    <property type="entry name" value="Condensation_dom"/>
</dbReference>
<dbReference type="FunFam" id="3.40.50.12780:FF:000012">
    <property type="entry name" value="Non-ribosomal peptide synthetase"/>
    <property type="match status" value="1"/>
</dbReference>
<dbReference type="InterPro" id="IPR000873">
    <property type="entry name" value="AMP-dep_synth/lig_dom"/>
</dbReference>
<dbReference type="InterPro" id="IPR036736">
    <property type="entry name" value="ACP-like_sf"/>
</dbReference>
<dbReference type="SUPFAM" id="SSF47336">
    <property type="entry name" value="ACP-like"/>
    <property type="match status" value="4"/>
</dbReference>
<dbReference type="InterPro" id="IPR020845">
    <property type="entry name" value="AMP-binding_CS"/>
</dbReference>
<organism evidence="9 10">
    <name type="scientific">Actinacidiphila reveromycinica</name>
    <dbReference type="NCBI Taxonomy" id="659352"/>
    <lineage>
        <taxon>Bacteria</taxon>
        <taxon>Bacillati</taxon>
        <taxon>Actinomycetota</taxon>
        <taxon>Actinomycetes</taxon>
        <taxon>Kitasatosporales</taxon>
        <taxon>Streptomycetaceae</taxon>
        <taxon>Actinacidiphila</taxon>
    </lineage>
</organism>
<feature type="compositionally biased region" description="Basic and acidic residues" evidence="7">
    <location>
        <begin position="2088"/>
        <end position="2098"/>
    </location>
</feature>
<feature type="region of interest" description="Disordered" evidence="7">
    <location>
        <begin position="2382"/>
        <end position="2421"/>
    </location>
</feature>
<dbReference type="GO" id="GO:0005829">
    <property type="term" value="C:cytosol"/>
    <property type="evidence" value="ECO:0007669"/>
    <property type="project" value="TreeGrafter"/>
</dbReference>
<dbReference type="Pfam" id="PF00668">
    <property type="entry name" value="Condensation"/>
    <property type="match status" value="6"/>
</dbReference>
<feature type="compositionally biased region" description="Basic and acidic residues" evidence="7">
    <location>
        <begin position="1496"/>
        <end position="1509"/>
    </location>
</feature>
<dbReference type="FunFam" id="3.30.559.30:FF:000001">
    <property type="entry name" value="Non-ribosomal peptide synthetase"/>
    <property type="match status" value="1"/>
</dbReference>
<dbReference type="InterPro" id="IPR045851">
    <property type="entry name" value="AMP-bd_C_sf"/>
</dbReference>
<dbReference type="NCBIfam" id="TIGR01720">
    <property type="entry name" value="NRPS-para261"/>
    <property type="match status" value="1"/>
</dbReference>
<dbReference type="Gene3D" id="3.30.300.30">
    <property type="match status" value="4"/>
</dbReference>
<evidence type="ECO:0000256" key="2">
    <source>
        <dbReference type="ARBA" id="ARBA00006432"/>
    </source>
</evidence>
<dbReference type="Gene3D" id="3.40.50.980">
    <property type="match status" value="6"/>
</dbReference>
<evidence type="ECO:0000259" key="8">
    <source>
        <dbReference type="PROSITE" id="PS50075"/>
    </source>
</evidence>
<dbReference type="FunFam" id="1.10.1200.10:FF:000016">
    <property type="entry name" value="Non-ribosomal peptide synthase"/>
    <property type="match status" value="2"/>
</dbReference>
<dbReference type="PROSITE" id="PS00455">
    <property type="entry name" value="AMP_BINDING"/>
    <property type="match status" value="4"/>
</dbReference>
<dbReference type="RefSeq" id="WP_202239717.1">
    <property type="nucleotide sequence ID" value="NZ_AP018365.1"/>
</dbReference>
<keyword evidence="5" id="KW-0677">Repeat</keyword>
<reference evidence="9 10" key="3">
    <citation type="journal article" date="2011" name="Nat. Chem. Biol.">
        <title>Reveromycin A biosynthesis uses RevG and RevJ for stereospecific spiroacetal formation.</title>
        <authorList>
            <person name="Takahashi S."/>
            <person name="Toyoda A."/>
            <person name="Sekiyama Y."/>
            <person name="Takagi H."/>
            <person name="Nogawa T."/>
            <person name="Uramoto M."/>
            <person name="Suzuki R."/>
            <person name="Koshino H."/>
            <person name="Kumano T."/>
            <person name="Panthee S."/>
            <person name="Dairi T."/>
            <person name="Ishikawa J."/>
            <person name="Ikeda H."/>
            <person name="Sakaki Y."/>
            <person name="Osada H."/>
        </authorList>
    </citation>
    <scope>NUCLEOTIDE SEQUENCE [LARGE SCALE GENOMIC DNA]</scope>
    <source>
        <strain evidence="9 10">SN-593</strain>
    </source>
</reference>
<name>A0A7U3V026_9ACTN</name>
<feature type="region of interest" description="Disordered" evidence="7">
    <location>
        <begin position="4302"/>
        <end position="4322"/>
    </location>
</feature>
<feature type="compositionally biased region" description="Low complexity" evidence="7">
    <location>
        <begin position="1510"/>
        <end position="1524"/>
    </location>
</feature>
<dbReference type="PANTHER" id="PTHR45527:SF1">
    <property type="entry name" value="FATTY ACID SYNTHASE"/>
    <property type="match status" value="1"/>
</dbReference>
<dbReference type="GO" id="GO:0044550">
    <property type="term" value="P:secondary metabolite biosynthetic process"/>
    <property type="evidence" value="ECO:0007669"/>
    <property type="project" value="UniProtKB-ARBA"/>
</dbReference>
<feature type="domain" description="Carrier" evidence="8">
    <location>
        <begin position="2108"/>
        <end position="2183"/>
    </location>
</feature>
<evidence type="ECO:0000256" key="5">
    <source>
        <dbReference type="ARBA" id="ARBA00022737"/>
    </source>
</evidence>
<keyword evidence="3" id="KW-0596">Phosphopantetheine</keyword>
<keyword evidence="4" id="KW-0597">Phosphoprotein</keyword>
<feature type="domain" description="Carrier" evidence="8">
    <location>
        <begin position="3230"/>
        <end position="3305"/>
    </location>
</feature>
<dbReference type="InterPro" id="IPR010060">
    <property type="entry name" value="NRPS_synth"/>
</dbReference>
<dbReference type="GO" id="GO:0003824">
    <property type="term" value="F:catalytic activity"/>
    <property type="evidence" value="ECO:0007669"/>
    <property type="project" value="InterPro"/>
</dbReference>
<evidence type="ECO:0000256" key="1">
    <source>
        <dbReference type="ARBA" id="ARBA00001957"/>
    </source>
</evidence>
<comment type="cofactor">
    <cofactor evidence="1">
        <name>pantetheine 4'-phosphate</name>
        <dbReference type="ChEBI" id="CHEBI:47942"/>
    </cofactor>
</comment>
<dbReference type="NCBIfam" id="NF003417">
    <property type="entry name" value="PRK04813.1"/>
    <property type="match status" value="5"/>
</dbReference>
<dbReference type="GO" id="GO:0008610">
    <property type="term" value="P:lipid biosynthetic process"/>
    <property type="evidence" value="ECO:0007669"/>
    <property type="project" value="UniProtKB-ARBA"/>
</dbReference>
<dbReference type="CDD" id="cd19540">
    <property type="entry name" value="LCL_NRPS-like"/>
    <property type="match status" value="3"/>
</dbReference>
<dbReference type="GO" id="GO:0031177">
    <property type="term" value="F:phosphopantetheine binding"/>
    <property type="evidence" value="ECO:0007669"/>
    <property type="project" value="InterPro"/>
</dbReference>
<feature type="compositionally biased region" description="Low complexity" evidence="7">
    <location>
        <begin position="244"/>
        <end position="258"/>
    </location>
</feature>
<dbReference type="EMBL" id="AP018365">
    <property type="protein sequence ID" value="BBB01996.1"/>
    <property type="molecule type" value="Genomic_DNA"/>
</dbReference>
<dbReference type="InterPro" id="IPR025110">
    <property type="entry name" value="AMP-bd_C"/>
</dbReference>
<dbReference type="InterPro" id="IPR023213">
    <property type="entry name" value="CAT-like_dom_sf"/>
</dbReference>
<feature type="region of interest" description="Disordered" evidence="7">
    <location>
        <begin position="2088"/>
        <end position="2112"/>
    </location>
</feature>
<dbReference type="NCBIfam" id="TIGR01733">
    <property type="entry name" value="AA-adenyl-dom"/>
    <property type="match status" value="4"/>
</dbReference>
<feature type="region of interest" description="Disordered" evidence="7">
    <location>
        <begin position="4095"/>
        <end position="4132"/>
    </location>
</feature>
<dbReference type="SUPFAM" id="SSF56801">
    <property type="entry name" value="Acetyl-CoA synthetase-like"/>
    <property type="match status" value="4"/>
</dbReference>
<dbReference type="InterPro" id="IPR006162">
    <property type="entry name" value="Ppantetheine_attach_site"/>
</dbReference>
<dbReference type="Pfam" id="PF00501">
    <property type="entry name" value="AMP-binding"/>
    <property type="match status" value="4"/>
</dbReference>
<evidence type="ECO:0000313" key="9">
    <source>
        <dbReference type="EMBL" id="BBB01996.1"/>
    </source>
</evidence>
<dbReference type="FunFam" id="3.30.300.30:FF:000010">
    <property type="entry name" value="Enterobactin synthetase component F"/>
    <property type="match status" value="3"/>
</dbReference>
<dbReference type="FunFam" id="2.30.38.10:FF:000001">
    <property type="entry name" value="Non-ribosomal peptide synthetase PvdI"/>
    <property type="match status" value="4"/>
</dbReference>
<evidence type="ECO:0000256" key="7">
    <source>
        <dbReference type="SAM" id="MobiDB-lite"/>
    </source>
</evidence>
<reference evidence="9 10" key="4">
    <citation type="journal article" date="2020" name="Sci. Rep.">
        <title>beta-carboline chemical signals induce reveromycin production through a LuxR family regulator in Streptomyces sp. SN-593.</title>
        <authorList>
            <person name="Panthee S."/>
            <person name="Kito N."/>
            <person name="Hayashi T."/>
            <person name="Shimizu T."/>
            <person name="Ishikawa J."/>
            <person name="Hamamoto H."/>
            <person name="Osada H."/>
            <person name="Takahashi S."/>
        </authorList>
    </citation>
    <scope>NUCLEOTIDE SEQUENCE [LARGE SCALE GENOMIC DNA]</scope>
    <source>
        <strain evidence="9 10">SN-593</strain>
    </source>
</reference>
<evidence type="ECO:0000256" key="3">
    <source>
        <dbReference type="ARBA" id="ARBA00022450"/>
    </source>
</evidence>
<evidence type="ECO:0000256" key="4">
    <source>
        <dbReference type="ARBA" id="ARBA00022553"/>
    </source>
</evidence>
<keyword evidence="6" id="KW-0045">Antibiotic biosynthesis</keyword>
<dbReference type="Pfam" id="PF13193">
    <property type="entry name" value="AMP-binding_C"/>
    <property type="match status" value="4"/>
</dbReference>
<evidence type="ECO:0000313" key="10">
    <source>
        <dbReference type="Proteomes" id="UP000595703"/>
    </source>
</evidence>
<reference evidence="9 10" key="2">
    <citation type="journal article" date="2011" name="J. Antibiot.">
        <title>Furaquinocins I and J: novel polyketide isoprenoid hybrid compounds from Streptomyces reveromyceticus SN-593.</title>
        <authorList>
            <person name="Panthee S."/>
            <person name="Takahashi S."/>
            <person name="Takagi H."/>
            <person name="Nogawa T."/>
            <person name="Oowada E."/>
            <person name="Uramoto M."/>
            <person name="Osada H."/>
        </authorList>
    </citation>
    <scope>NUCLEOTIDE SEQUENCE [LARGE SCALE GENOMIC DNA]</scope>
    <source>
        <strain evidence="9 10">SN-593</strain>
    </source>
</reference>
<dbReference type="Gene3D" id="1.10.1200.10">
    <property type="entry name" value="ACP-like"/>
    <property type="match status" value="4"/>
</dbReference>
<dbReference type="PANTHER" id="PTHR45527">
    <property type="entry name" value="NONRIBOSOMAL PEPTIDE SYNTHETASE"/>
    <property type="match status" value="1"/>
</dbReference>
<feature type="domain" description="Carrier" evidence="8">
    <location>
        <begin position="4320"/>
        <end position="4394"/>
    </location>
</feature>
<dbReference type="SUPFAM" id="SSF52777">
    <property type="entry name" value="CoA-dependent acyltransferases"/>
    <property type="match status" value="10"/>
</dbReference>
<dbReference type="CDD" id="cd19534">
    <property type="entry name" value="E_NRPS"/>
    <property type="match status" value="1"/>
</dbReference>
<dbReference type="InterPro" id="IPR010071">
    <property type="entry name" value="AA_adenyl_dom"/>
</dbReference>
<dbReference type="CDD" id="cd12117">
    <property type="entry name" value="A_NRPS_Srf_like"/>
    <property type="match status" value="1"/>
</dbReference>
<dbReference type="Gene3D" id="3.30.559.10">
    <property type="entry name" value="Chloramphenicol acetyltransferase-like domain"/>
    <property type="match status" value="5"/>
</dbReference>
<feature type="compositionally biased region" description="Gly residues" evidence="7">
    <location>
        <begin position="2386"/>
        <end position="2405"/>
    </location>
</feature>
<dbReference type="GO" id="GO:0072330">
    <property type="term" value="P:monocarboxylic acid biosynthetic process"/>
    <property type="evidence" value="ECO:0007669"/>
    <property type="project" value="UniProtKB-ARBA"/>
</dbReference>
<feature type="region of interest" description="Disordered" evidence="7">
    <location>
        <begin position="1491"/>
        <end position="1524"/>
    </location>
</feature>